<accession>A0A1N6FPX1</accession>
<dbReference type="Gene3D" id="3.50.50.60">
    <property type="entry name" value="FAD/NAD(P)-binding domain"/>
    <property type="match status" value="2"/>
</dbReference>
<evidence type="ECO:0000256" key="4">
    <source>
        <dbReference type="ARBA" id="ARBA00023002"/>
    </source>
</evidence>
<dbReference type="EMBL" id="FSRC01000002">
    <property type="protein sequence ID" value="SIN97273.1"/>
    <property type="molecule type" value="Genomic_DNA"/>
</dbReference>
<dbReference type="PANTHER" id="PTHR43557:SF2">
    <property type="entry name" value="RIESKE DOMAIN-CONTAINING PROTEIN-RELATED"/>
    <property type="match status" value="1"/>
</dbReference>
<proteinExistence type="predicted"/>
<evidence type="ECO:0000313" key="7">
    <source>
        <dbReference type="EMBL" id="SIN97273.1"/>
    </source>
</evidence>
<evidence type="ECO:0000313" key="8">
    <source>
        <dbReference type="Proteomes" id="UP000185221"/>
    </source>
</evidence>
<dbReference type="GO" id="GO:0016651">
    <property type="term" value="F:oxidoreductase activity, acting on NAD(P)H"/>
    <property type="evidence" value="ECO:0007669"/>
    <property type="project" value="TreeGrafter"/>
</dbReference>
<dbReference type="InterPro" id="IPR016156">
    <property type="entry name" value="FAD/NAD-linked_Rdtase_dimer_sf"/>
</dbReference>
<name>A0A1N6FPX1_9BACT</name>
<dbReference type="InterPro" id="IPR050446">
    <property type="entry name" value="FAD-oxidoreductase/Apoptosis"/>
</dbReference>
<keyword evidence="4" id="KW-0560">Oxidoreductase</keyword>
<comment type="cofactor">
    <cofactor evidence="1">
        <name>FAD</name>
        <dbReference type="ChEBI" id="CHEBI:57692"/>
    </cofactor>
</comment>
<dbReference type="InterPro" id="IPR028202">
    <property type="entry name" value="Reductase_C"/>
</dbReference>
<keyword evidence="7" id="KW-0223">Dioxygenase</keyword>
<evidence type="ECO:0000256" key="1">
    <source>
        <dbReference type="ARBA" id="ARBA00001974"/>
    </source>
</evidence>
<evidence type="ECO:0000259" key="5">
    <source>
        <dbReference type="Pfam" id="PF07992"/>
    </source>
</evidence>
<evidence type="ECO:0000259" key="6">
    <source>
        <dbReference type="Pfam" id="PF14759"/>
    </source>
</evidence>
<dbReference type="STRING" id="226505.SAMN05444394_2619"/>
<dbReference type="PRINTS" id="PR00411">
    <property type="entry name" value="PNDRDTASEI"/>
</dbReference>
<protein>
    <submittedName>
        <fullName evidence="7">3-phenylpropionate/trans-cinnamate dioxygenase ferredoxin reductase subunit</fullName>
    </submittedName>
</protein>
<feature type="domain" description="FAD/NAD(P)-binding" evidence="5">
    <location>
        <begin position="12"/>
        <end position="310"/>
    </location>
</feature>
<dbReference type="GO" id="GO:0005737">
    <property type="term" value="C:cytoplasm"/>
    <property type="evidence" value="ECO:0007669"/>
    <property type="project" value="TreeGrafter"/>
</dbReference>
<evidence type="ECO:0000256" key="2">
    <source>
        <dbReference type="ARBA" id="ARBA00022630"/>
    </source>
</evidence>
<dbReference type="AlphaFoldDB" id="A0A1N6FPX1"/>
<reference evidence="8" key="1">
    <citation type="submission" date="2016-11" db="EMBL/GenBank/DDBJ databases">
        <authorList>
            <person name="Varghese N."/>
            <person name="Submissions S."/>
        </authorList>
    </citation>
    <scope>NUCLEOTIDE SEQUENCE [LARGE SCALE GENOMIC DNA]</scope>
    <source>
        <strain evidence="8">DSM 15292</strain>
    </source>
</reference>
<gene>
    <name evidence="7" type="ORF">SAMN05444394_2619</name>
</gene>
<dbReference type="Proteomes" id="UP000185221">
    <property type="component" value="Unassembled WGS sequence"/>
</dbReference>
<dbReference type="RefSeq" id="WP_074225441.1">
    <property type="nucleotide sequence ID" value="NZ_FSRC01000002.1"/>
</dbReference>
<dbReference type="PANTHER" id="PTHR43557">
    <property type="entry name" value="APOPTOSIS-INDUCING FACTOR 1"/>
    <property type="match status" value="1"/>
</dbReference>
<dbReference type="InterPro" id="IPR036188">
    <property type="entry name" value="FAD/NAD-bd_sf"/>
</dbReference>
<feature type="domain" description="Reductase C-terminal" evidence="6">
    <location>
        <begin position="329"/>
        <end position="411"/>
    </location>
</feature>
<dbReference type="SUPFAM" id="SSF55424">
    <property type="entry name" value="FAD/NAD-linked reductases, dimerisation (C-terminal) domain"/>
    <property type="match status" value="1"/>
</dbReference>
<dbReference type="GO" id="GO:0051213">
    <property type="term" value="F:dioxygenase activity"/>
    <property type="evidence" value="ECO:0007669"/>
    <property type="project" value="UniProtKB-KW"/>
</dbReference>
<dbReference type="Pfam" id="PF07992">
    <property type="entry name" value="Pyr_redox_2"/>
    <property type="match status" value="1"/>
</dbReference>
<keyword evidence="8" id="KW-1185">Reference proteome</keyword>
<dbReference type="Gene3D" id="3.30.390.30">
    <property type="match status" value="1"/>
</dbReference>
<sequence length="413" mass="45811">MSENLGKNQICLIIGASHAGVNCAFALRKEGWEGKIILLDSDPELPYHRPPLSKTYLYNAEAIGLNLLKSAESYAKENIQLLLKIRALRIDRKTQIVQLDNGTWQAYDKLVLATGARAMIPSIPGLSEAKHVYPLRTAADINEIRNKISQNFSQEVVIIGGGYIGLEIAASLRKLEAKVTVLERESRVLARVTAPELSLFFENLHAENGVFIHCNKQVTAIKGGSEKTQIICADGSSFSADMLVLGVGIQVNSELASASGLEMENGIRVDLTTLTSDEHIYAIGDCTNHFNPHYQRYLRLECVQNAVDQAKIAAAAICSKDVFYDTIPWFWSDQYEVKFQMVGLSTGYEEVILRKESEKVFSIWYFKGNELLAVDAVNSAKAYVWGTKFIKSGEQIDKAKLKNSEVELKSIGK</sequence>
<dbReference type="PRINTS" id="PR00368">
    <property type="entry name" value="FADPNR"/>
</dbReference>
<dbReference type="InterPro" id="IPR023753">
    <property type="entry name" value="FAD/NAD-binding_dom"/>
</dbReference>
<evidence type="ECO:0000256" key="3">
    <source>
        <dbReference type="ARBA" id="ARBA00022827"/>
    </source>
</evidence>
<dbReference type="OrthoDB" id="9792592at2"/>
<organism evidence="7 8">
    <name type="scientific">Algoriphagus halophilus</name>
    <dbReference type="NCBI Taxonomy" id="226505"/>
    <lineage>
        <taxon>Bacteria</taxon>
        <taxon>Pseudomonadati</taxon>
        <taxon>Bacteroidota</taxon>
        <taxon>Cytophagia</taxon>
        <taxon>Cytophagales</taxon>
        <taxon>Cyclobacteriaceae</taxon>
        <taxon>Algoriphagus</taxon>
    </lineage>
</organism>
<dbReference type="SUPFAM" id="SSF51905">
    <property type="entry name" value="FAD/NAD(P)-binding domain"/>
    <property type="match status" value="2"/>
</dbReference>
<keyword evidence="3" id="KW-0274">FAD</keyword>
<dbReference type="Pfam" id="PF14759">
    <property type="entry name" value="Reductase_C"/>
    <property type="match status" value="1"/>
</dbReference>
<keyword evidence="2" id="KW-0285">Flavoprotein</keyword>